<proteinExistence type="predicted"/>
<comment type="caution">
    <text evidence="7">The sequence shown here is derived from an EMBL/GenBank/DDBJ whole genome shotgun (WGS) entry which is preliminary data.</text>
</comment>
<evidence type="ECO:0000256" key="1">
    <source>
        <dbReference type="ARBA" id="ARBA00023015"/>
    </source>
</evidence>
<feature type="modified residue" description="4-aspartylphosphate" evidence="4">
    <location>
        <position position="55"/>
    </location>
</feature>
<dbReference type="SMART" id="SM00342">
    <property type="entry name" value="HTH_ARAC"/>
    <property type="match status" value="1"/>
</dbReference>
<dbReference type="EMBL" id="JBHSDV010000004">
    <property type="protein sequence ID" value="MFC4388783.1"/>
    <property type="molecule type" value="Genomic_DNA"/>
</dbReference>
<evidence type="ECO:0000259" key="6">
    <source>
        <dbReference type="PROSITE" id="PS50110"/>
    </source>
</evidence>
<keyword evidence="1" id="KW-0805">Transcription regulation</keyword>
<dbReference type="PANTHER" id="PTHR43280:SF28">
    <property type="entry name" value="HTH-TYPE TRANSCRIPTIONAL ACTIVATOR RHAS"/>
    <property type="match status" value="1"/>
</dbReference>
<dbReference type="InterPro" id="IPR020449">
    <property type="entry name" value="Tscrpt_reg_AraC-type_HTH"/>
</dbReference>
<reference evidence="8" key="1">
    <citation type="journal article" date="2019" name="Int. J. Syst. Evol. Microbiol.">
        <title>The Global Catalogue of Microorganisms (GCM) 10K type strain sequencing project: providing services to taxonomists for standard genome sequencing and annotation.</title>
        <authorList>
            <consortium name="The Broad Institute Genomics Platform"/>
            <consortium name="The Broad Institute Genome Sequencing Center for Infectious Disease"/>
            <person name="Wu L."/>
            <person name="Ma J."/>
        </authorList>
    </citation>
    <scope>NUCLEOTIDE SEQUENCE [LARGE SCALE GENOMIC DNA]</scope>
    <source>
        <strain evidence="8">KACC 14058</strain>
    </source>
</reference>
<dbReference type="PROSITE" id="PS00041">
    <property type="entry name" value="HTH_ARAC_FAMILY_1"/>
    <property type="match status" value="1"/>
</dbReference>
<dbReference type="PANTHER" id="PTHR43280">
    <property type="entry name" value="ARAC-FAMILY TRANSCRIPTIONAL REGULATOR"/>
    <property type="match status" value="1"/>
</dbReference>
<keyword evidence="8" id="KW-1185">Reference proteome</keyword>
<dbReference type="InterPro" id="IPR018060">
    <property type="entry name" value="HTH_AraC"/>
</dbReference>
<evidence type="ECO:0000256" key="4">
    <source>
        <dbReference type="PROSITE-ProRule" id="PRU00169"/>
    </source>
</evidence>
<evidence type="ECO:0000256" key="3">
    <source>
        <dbReference type="ARBA" id="ARBA00023163"/>
    </source>
</evidence>
<dbReference type="Pfam" id="PF12833">
    <property type="entry name" value="HTH_18"/>
    <property type="match status" value="1"/>
</dbReference>
<dbReference type="Gene3D" id="1.10.10.60">
    <property type="entry name" value="Homeodomain-like"/>
    <property type="match status" value="2"/>
</dbReference>
<dbReference type="SUPFAM" id="SSF52172">
    <property type="entry name" value="CheY-like"/>
    <property type="match status" value="1"/>
</dbReference>
<dbReference type="InterPro" id="IPR001789">
    <property type="entry name" value="Sig_transdc_resp-reg_receiver"/>
</dbReference>
<protein>
    <submittedName>
        <fullName evidence="7">Response regulator</fullName>
    </submittedName>
</protein>
<evidence type="ECO:0000256" key="2">
    <source>
        <dbReference type="ARBA" id="ARBA00023125"/>
    </source>
</evidence>
<organism evidence="7 8">
    <name type="scientific">Gracilibacillus marinus</name>
    <dbReference type="NCBI Taxonomy" id="630535"/>
    <lineage>
        <taxon>Bacteria</taxon>
        <taxon>Bacillati</taxon>
        <taxon>Bacillota</taxon>
        <taxon>Bacilli</taxon>
        <taxon>Bacillales</taxon>
        <taxon>Bacillaceae</taxon>
        <taxon>Gracilibacillus</taxon>
    </lineage>
</organism>
<dbReference type="PROSITE" id="PS50110">
    <property type="entry name" value="RESPONSE_REGULATORY"/>
    <property type="match status" value="1"/>
</dbReference>
<accession>A0ABV8W119</accession>
<dbReference type="InterPro" id="IPR018062">
    <property type="entry name" value="HTH_AraC-typ_CS"/>
</dbReference>
<evidence type="ECO:0000259" key="5">
    <source>
        <dbReference type="PROSITE" id="PS01124"/>
    </source>
</evidence>
<dbReference type="PROSITE" id="PS01124">
    <property type="entry name" value="HTH_ARAC_FAMILY_2"/>
    <property type="match status" value="1"/>
</dbReference>
<dbReference type="SUPFAM" id="SSF46689">
    <property type="entry name" value="Homeodomain-like"/>
    <property type="match status" value="2"/>
</dbReference>
<evidence type="ECO:0000313" key="8">
    <source>
        <dbReference type="Proteomes" id="UP001595880"/>
    </source>
</evidence>
<feature type="domain" description="Response regulatory" evidence="6">
    <location>
        <begin position="3"/>
        <end position="120"/>
    </location>
</feature>
<keyword evidence="2" id="KW-0238">DNA-binding</keyword>
<gene>
    <name evidence="7" type="ORF">ACFOZ1_13360</name>
</gene>
<name>A0ABV8W119_9BACI</name>
<dbReference type="InterPro" id="IPR009057">
    <property type="entry name" value="Homeodomain-like_sf"/>
</dbReference>
<feature type="domain" description="HTH araC/xylS-type" evidence="5">
    <location>
        <begin position="440"/>
        <end position="538"/>
    </location>
</feature>
<dbReference type="Proteomes" id="UP001595880">
    <property type="component" value="Unassembled WGS sequence"/>
</dbReference>
<dbReference type="Gene3D" id="3.40.50.2300">
    <property type="match status" value="1"/>
</dbReference>
<dbReference type="RefSeq" id="WP_390200059.1">
    <property type="nucleotide sequence ID" value="NZ_JBHSDV010000004.1"/>
</dbReference>
<evidence type="ECO:0000313" key="7">
    <source>
        <dbReference type="EMBL" id="MFC4388783.1"/>
    </source>
</evidence>
<dbReference type="PRINTS" id="PR00032">
    <property type="entry name" value="HTHARAC"/>
</dbReference>
<keyword evidence="4" id="KW-0597">Phosphoprotein</keyword>
<dbReference type="CDD" id="cd17536">
    <property type="entry name" value="REC_YesN-like"/>
    <property type="match status" value="1"/>
</dbReference>
<dbReference type="Pfam" id="PF00072">
    <property type="entry name" value="Response_reg"/>
    <property type="match status" value="1"/>
</dbReference>
<dbReference type="InterPro" id="IPR011006">
    <property type="entry name" value="CheY-like_superfamily"/>
</dbReference>
<sequence length="542" mass="64577">MYRLLIVDDEEIITDGLYEVFRNYMPEQLDVYKAYSGTEALQWMKRTRIDIILSDIAMPGMNGIELIEQVHSYWPKCKVVFLTGHSNFDYTYQAMQMDGVKYILKTEGYDKVIEVMDEMILKIQHQTEQIKLVEKSREQINAYQFMEQSEYLRHMLQKRLDNPFNLQEILEEFKSFNIKLNPSKKIFLVHGRITYPKGSTYTMKNEIQTFVRKKWNDYMSGILLSMEIVDRYSDLIWFIQDTEMRGNPSSEHVPTYIEGTLELLQQECIDSLDVVLSFIISSNFCSWLDVPEQYEQLRQIQQMKINNNVPTILRDNQETKRSSINYDYSSINYKLEIMLAHAEANRKQAFLQELNLLIDTERTNGNIYEMKETYYRIGLLLYSYINQRGWQHVITQHELLLDLDEHISIEEGFDFLREVAKQLFDYNQKDDRDRATHVIETICQYIQQHLSEDLSLVKLAEIHYFNPSYLSHFFKQEKGINLSEYIERCRIKKAKELLERRDLRIKDVCVAVGYVSAHSFTRFFKKVTGKTPKEYRDSLYIH</sequence>
<dbReference type="SMART" id="SM00448">
    <property type="entry name" value="REC"/>
    <property type="match status" value="1"/>
</dbReference>
<keyword evidence="3" id="KW-0804">Transcription</keyword>